<dbReference type="EMBL" id="CP034235">
    <property type="protein sequence ID" value="QGQ94814.1"/>
    <property type="molecule type" value="Genomic_DNA"/>
</dbReference>
<evidence type="ECO:0000313" key="1">
    <source>
        <dbReference type="EMBL" id="QGQ94814.1"/>
    </source>
</evidence>
<reference evidence="2" key="1">
    <citation type="submission" date="2018-11" db="EMBL/GenBank/DDBJ databases">
        <title>Complete genome sequence of Paenibacillus sp. ML311-T8.</title>
        <authorList>
            <person name="Nam Y.-D."/>
            <person name="Kang J."/>
            <person name="Chung W.-H."/>
            <person name="Park Y.S."/>
        </authorList>
    </citation>
    <scope>NUCLEOTIDE SEQUENCE [LARGE SCALE GENOMIC DNA]</scope>
    <source>
        <strain evidence="2">ML311-T8</strain>
    </source>
</reference>
<dbReference type="RefSeq" id="WP_155699823.1">
    <property type="nucleotide sequence ID" value="NZ_CP034235.1"/>
</dbReference>
<keyword evidence="2" id="KW-1185">Reference proteome</keyword>
<dbReference type="Proteomes" id="UP000426246">
    <property type="component" value="Chromosome"/>
</dbReference>
<dbReference type="PANTHER" id="PTHR35586">
    <property type="entry name" value="SLL1691 PROTEIN"/>
    <property type="match status" value="1"/>
</dbReference>
<proteinExistence type="predicted"/>
<gene>
    <name evidence="1" type="ORF">EHS13_07945</name>
</gene>
<organism evidence="1 2">
    <name type="scientific">Paenibacillus psychroresistens</name>
    <dbReference type="NCBI Taxonomy" id="1778678"/>
    <lineage>
        <taxon>Bacteria</taxon>
        <taxon>Bacillati</taxon>
        <taxon>Bacillota</taxon>
        <taxon>Bacilli</taxon>
        <taxon>Bacillales</taxon>
        <taxon>Paenibacillaceae</taxon>
        <taxon>Paenibacillus</taxon>
    </lineage>
</organism>
<sequence length="324" mass="38499">MAIDHDRLFKELIQMYFAEFIQLFFPQVFTGIDFEHLTFLSEEIFTDIVTGERRRVDLLVKTKLKGKDYILIVHIEAQSYYQKDFAERMFIYSSRLFEKYRCCILPIVVFSYDSKNKVEPTKYSWGLPFFKVMKYQFYTVELRKKNWRHYIKQDNPIAAALLSKMKYTKEEKVQVKKEFLRMLLRLELDPARMYLIAGFFDTYMILDDKEKQSLWEELQMLEPRESELLKLQPQWVKDGVLQGIEQGIEQGIGQGIEKGKLEEACTFISKFIRAQFGEEHTKKMLMDVASLTNLIVLEQLADQLFRVTRLEDAQKLVSEACNEL</sequence>
<accession>A0A6B8RGG6</accession>
<dbReference type="KEGG" id="ppsc:EHS13_07945"/>
<protein>
    <submittedName>
        <fullName evidence="1">Transposase</fullName>
    </submittedName>
</protein>
<dbReference type="OrthoDB" id="419816at2"/>
<name>A0A6B8RGG6_9BACL</name>
<dbReference type="PANTHER" id="PTHR35586:SF1">
    <property type="entry name" value="SLL1691 PROTEIN"/>
    <property type="match status" value="1"/>
</dbReference>
<evidence type="ECO:0000313" key="2">
    <source>
        <dbReference type="Proteomes" id="UP000426246"/>
    </source>
</evidence>
<dbReference type="AlphaFoldDB" id="A0A6B8RGG6"/>